<dbReference type="InterPro" id="IPR027417">
    <property type="entry name" value="P-loop_NTPase"/>
</dbReference>
<dbReference type="GO" id="GO:0005886">
    <property type="term" value="C:plasma membrane"/>
    <property type="evidence" value="ECO:0007669"/>
    <property type="project" value="TreeGrafter"/>
</dbReference>
<evidence type="ECO:0000256" key="3">
    <source>
        <dbReference type="ARBA" id="ARBA00022840"/>
    </source>
</evidence>
<dbReference type="CDD" id="cd03219">
    <property type="entry name" value="ABC_Mj1267_LivG_branched"/>
    <property type="match status" value="1"/>
</dbReference>
<dbReference type="OrthoDB" id="9779872at2"/>
<dbReference type="STRING" id="1518501.CQ10_33595"/>
<dbReference type="GO" id="GO:0005524">
    <property type="term" value="F:ATP binding"/>
    <property type="evidence" value="ECO:0007669"/>
    <property type="project" value="UniProtKB-KW"/>
</dbReference>
<dbReference type="Proteomes" id="UP000051913">
    <property type="component" value="Unassembled WGS sequence"/>
</dbReference>
<dbReference type="EMBL" id="LLXX01000178">
    <property type="protein sequence ID" value="KRQ98241.1"/>
    <property type="molecule type" value="Genomic_DNA"/>
</dbReference>
<dbReference type="InterPro" id="IPR051120">
    <property type="entry name" value="ABC_AA/LPS_Transport"/>
</dbReference>
<dbReference type="FunFam" id="3.40.50.300:FF:000421">
    <property type="entry name" value="Branched-chain amino acid ABC transporter ATP-binding protein"/>
    <property type="match status" value="1"/>
</dbReference>
<dbReference type="GO" id="GO:0016887">
    <property type="term" value="F:ATP hydrolysis activity"/>
    <property type="evidence" value="ECO:0007669"/>
    <property type="project" value="InterPro"/>
</dbReference>
<dbReference type="SMART" id="SM00382">
    <property type="entry name" value="AAA"/>
    <property type="match status" value="1"/>
</dbReference>
<dbReference type="RefSeq" id="WP_057854258.1">
    <property type="nucleotide sequence ID" value="NZ_LLXX01000178.1"/>
</dbReference>
<dbReference type="InterPro" id="IPR003439">
    <property type="entry name" value="ABC_transporter-like_ATP-bd"/>
</dbReference>
<evidence type="ECO:0000256" key="1">
    <source>
        <dbReference type="ARBA" id="ARBA00022448"/>
    </source>
</evidence>
<comment type="caution">
    <text evidence="6">The sequence shown here is derived from an EMBL/GenBank/DDBJ whole genome shotgun (WGS) entry which is preliminary data.</text>
</comment>
<keyword evidence="7" id="KW-1185">Reference proteome</keyword>
<dbReference type="AlphaFoldDB" id="A0A0R3KGX2"/>
<evidence type="ECO:0000256" key="2">
    <source>
        <dbReference type="ARBA" id="ARBA00022741"/>
    </source>
</evidence>
<dbReference type="PANTHER" id="PTHR45772:SF1">
    <property type="entry name" value="ABC TRANSPORTER ATP-BINDING PROTEIN"/>
    <property type="match status" value="1"/>
</dbReference>
<evidence type="ECO:0000313" key="6">
    <source>
        <dbReference type="EMBL" id="KRQ98241.1"/>
    </source>
</evidence>
<evidence type="ECO:0000259" key="5">
    <source>
        <dbReference type="PROSITE" id="PS50893"/>
    </source>
</evidence>
<dbReference type="Gene3D" id="3.40.50.300">
    <property type="entry name" value="P-loop containing nucleotide triphosphate hydrolases"/>
    <property type="match status" value="1"/>
</dbReference>
<keyword evidence="3 6" id="KW-0067">ATP-binding</keyword>
<dbReference type="SUPFAM" id="SSF52540">
    <property type="entry name" value="P-loop containing nucleoside triphosphate hydrolases"/>
    <property type="match status" value="1"/>
</dbReference>
<dbReference type="Pfam" id="PF00005">
    <property type="entry name" value="ABC_tran"/>
    <property type="match status" value="1"/>
</dbReference>
<comment type="function">
    <text evidence="4">Involved in beta-(1--&gt;2)glucan export. Transmembrane domains (TMD) form a pore in the inner membrane and the ATP-binding domain (NBD) is responsible for energy generation.</text>
</comment>
<dbReference type="PANTHER" id="PTHR45772">
    <property type="entry name" value="CONSERVED COMPONENT OF ABC TRANSPORTER FOR NATURAL AMINO ACIDS-RELATED"/>
    <property type="match status" value="1"/>
</dbReference>
<protein>
    <submittedName>
        <fullName evidence="6">ABC transporter ATP-binding protein</fullName>
    </submittedName>
</protein>
<dbReference type="PROSITE" id="PS50893">
    <property type="entry name" value="ABC_TRANSPORTER_2"/>
    <property type="match status" value="1"/>
</dbReference>
<gene>
    <name evidence="6" type="ORF">CP49_38135</name>
</gene>
<dbReference type="Pfam" id="PF12399">
    <property type="entry name" value="BCA_ABC_TP_C"/>
    <property type="match status" value="1"/>
</dbReference>
<accession>A0A0R3KGX2</accession>
<organism evidence="6 7">
    <name type="scientific">Bradyrhizobium valentinum</name>
    <dbReference type="NCBI Taxonomy" id="1518501"/>
    <lineage>
        <taxon>Bacteria</taxon>
        <taxon>Pseudomonadati</taxon>
        <taxon>Pseudomonadota</taxon>
        <taxon>Alphaproteobacteria</taxon>
        <taxon>Hyphomicrobiales</taxon>
        <taxon>Nitrobacteraceae</taxon>
        <taxon>Bradyrhizobium</taxon>
    </lineage>
</organism>
<proteinExistence type="predicted"/>
<name>A0A0R3KGX2_9BRAD</name>
<evidence type="ECO:0000313" key="7">
    <source>
        <dbReference type="Proteomes" id="UP000051913"/>
    </source>
</evidence>
<sequence length="261" mass="29039">MRMPDTSETLLQVEGVSLAFGGVKALRDVSFDIRKGEIRAIIGPNGAGKTSMLNVINGFYHPNHGAITFKGRTRAEMQPFEASRGGIARTFQNVALFKGMSALDNIMAGRTLKMRRGLLWQMLRYGPALAEEIEHRHRVEEIIDFLEIEAIRKVPVARLPYGLQKRVELGRALAMEPDLLLLDEPMAGMNLEEKEDMSRFIIDVNNHYGTTIALIEHDMAVVMDLSHRVAVLDHGVKIADGTPNEVKKNQGVIDAYLGIAH</sequence>
<dbReference type="InterPro" id="IPR032823">
    <property type="entry name" value="BCA_ABC_TP_C"/>
</dbReference>
<feature type="domain" description="ABC transporter" evidence="5">
    <location>
        <begin position="11"/>
        <end position="259"/>
    </location>
</feature>
<evidence type="ECO:0000256" key="4">
    <source>
        <dbReference type="ARBA" id="ARBA00024722"/>
    </source>
</evidence>
<keyword evidence="2" id="KW-0547">Nucleotide-binding</keyword>
<reference evidence="6 7" key="1">
    <citation type="submission" date="2014-03" db="EMBL/GenBank/DDBJ databases">
        <title>Bradyrhizobium valentinum sp. nov., isolated from effective nodules of Lupinus mariae-josephae, a lupine endemic of basic-lime soils in Eastern Spain.</title>
        <authorList>
            <person name="Duran D."/>
            <person name="Rey L."/>
            <person name="Navarro A."/>
            <person name="Busquets A."/>
            <person name="Imperial J."/>
            <person name="Ruiz-Argueso T."/>
        </authorList>
    </citation>
    <scope>NUCLEOTIDE SEQUENCE [LARGE SCALE GENOMIC DNA]</scope>
    <source>
        <strain evidence="6 7">LmjM3</strain>
    </source>
</reference>
<keyword evidence="1" id="KW-0813">Transport</keyword>
<dbReference type="InterPro" id="IPR003593">
    <property type="entry name" value="AAA+_ATPase"/>
</dbReference>